<reference evidence="2" key="2">
    <citation type="submission" date="2025-08" db="UniProtKB">
        <authorList>
            <consortium name="Ensembl"/>
        </authorList>
    </citation>
    <scope>IDENTIFICATION</scope>
</reference>
<sequence>SRSRGLQGLLQDSKQLYAEIVLIQFLSPAHCPAGWLANWRSCYTLRRRSLAWSSAQQSCRDLAAGGHLADLHTPEDLIFMASHLLTHNSLLLLWTGLNDQEVALQQTHN</sequence>
<organism evidence="2 3">
    <name type="scientific">Myripristis murdjan</name>
    <name type="common">pinecone soldierfish</name>
    <dbReference type="NCBI Taxonomy" id="586833"/>
    <lineage>
        <taxon>Eukaryota</taxon>
        <taxon>Metazoa</taxon>
        <taxon>Chordata</taxon>
        <taxon>Craniata</taxon>
        <taxon>Vertebrata</taxon>
        <taxon>Euteleostomi</taxon>
        <taxon>Actinopterygii</taxon>
        <taxon>Neopterygii</taxon>
        <taxon>Teleostei</taxon>
        <taxon>Neoteleostei</taxon>
        <taxon>Acanthomorphata</taxon>
        <taxon>Holocentriformes</taxon>
        <taxon>Holocentridae</taxon>
        <taxon>Myripristis</taxon>
    </lineage>
</organism>
<dbReference type="Ensembl" id="ENSMMDT00005028533.1">
    <property type="protein sequence ID" value="ENSMMDP00005027863.1"/>
    <property type="gene ID" value="ENSMMDG00005013354.1"/>
</dbReference>
<name>A0A667YN80_9TELE</name>
<protein>
    <recommendedName>
        <fullName evidence="1">C-type lectin domain-containing protein</fullName>
    </recommendedName>
</protein>
<dbReference type="InterPro" id="IPR016186">
    <property type="entry name" value="C-type_lectin-like/link_sf"/>
</dbReference>
<evidence type="ECO:0000313" key="3">
    <source>
        <dbReference type="Proteomes" id="UP000472263"/>
    </source>
</evidence>
<reference evidence="2" key="3">
    <citation type="submission" date="2025-09" db="UniProtKB">
        <authorList>
            <consortium name="Ensembl"/>
        </authorList>
    </citation>
    <scope>IDENTIFICATION</scope>
</reference>
<dbReference type="GeneTree" id="ENSGT00940000177018"/>
<reference evidence="2" key="1">
    <citation type="submission" date="2019-06" db="EMBL/GenBank/DDBJ databases">
        <authorList>
            <consortium name="Wellcome Sanger Institute Data Sharing"/>
        </authorList>
    </citation>
    <scope>NUCLEOTIDE SEQUENCE [LARGE SCALE GENOMIC DNA]</scope>
</reference>
<keyword evidence="3" id="KW-1185">Reference proteome</keyword>
<dbReference type="SUPFAM" id="SSF56436">
    <property type="entry name" value="C-type lectin-like"/>
    <property type="match status" value="1"/>
</dbReference>
<evidence type="ECO:0000313" key="2">
    <source>
        <dbReference type="Ensembl" id="ENSMMDP00005027863.1"/>
    </source>
</evidence>
<accession>A0A667YN80</accession>
<dbReference type="PROSITE" id="PS50041">
    <property type="entry name" value="C_TYPE_LECTIN_2"/>
    <property type="match status" value="1"/>
</dbReference>
<dbReference type="InterPro" id="IPR001304">
    <property type="entry name" value="C-type_lectin-like"/>
</dbReference>
<dbReference type="Gene3D" id="3.10.100.10">
    <property type="entry name" value="Mannose-Binding Protein A, subunit A"/>
    <property type="match status" value="1"/>
</dbReference>
<proteinExistence type="predicted"/>
<dbReference type="Proteomes" id="UP000472263">
    <property type="component" value="Chromosome 6"/>
</dbReference>
<dbReference type="InterPro" id="IPR016187">
    <property type="entry name" value="CTDL_fold"/>
</dbReference>
<dbReference type="InParanoid" id="A0A667YN80"/>
<evidence type="ECO:0000259" key="1">
    <source>
        <dbReference type="PROSITE" id="PS50041"/>
    </source>
</evidence>
<dbReference type="AlphaFoldDB" id="A0A667YN80"/>
<feature type="domain" description="C-type lectin" evidence="1">
    <location>
        <begin position="42"/>
        <end position="99"/>
    </location>
</feature>